<dbReference type="EMBL" id="JAVFHQ010000037">
    <property type="protein sequence ID" value="KAK4542871.1"/>
    <property type="molecule type" value="Genomic_DNA"/>
</dbReference>
<gene>
    <name evidence="1" type="ORF">LTR36_006060</name>
</gene>
<sequence length="175" mass="17936">MPAFVVCCAGRVDDAVVLDVEDLLVVLVLAEVAATAADVTAAVVGKAEAMYAGDDDEVVVGYEYGVDVESDDELGDVAAAVVGEAQAVYAGDDEEVVVGYEDEVDVESDDELADAYGGLVEEEVDVAASLLVLAEYSVTAEEVVDDNGGATVPRAVVAPHSSNDVPLGQQPVSVQ</sequence>
<comment type="caution">
    <text evidence="1">The sequence shown here is derived from an EMBL/GenBank/DDBJ whole genome shotgun (WGS) entry which is preliminary data.</text>
</comment>
<organism evidence="1 2">
    <name type="scientific">Oleoguttula mirabilis</name>
    <dbReference type="NCBI Taxonomy" id="1507867"/>
    <lineage>
        <taxon>Eukaryota</taxon>
        <taxon>Fungi</taxon>
        <taxon>Dikarya</taxon>
        <taxon>Ascomycota</taxon>
        <taxon>Pezizomycotina</taxon>
        <taxon>Dothideomycetes</taxon>
        <taxon>Dothideomycetidae</taxon>
        <taxon>Mycosphaerellales</taxon>
        <taxon>Teratosphaeriaceae</taxon>
        <taxon>Oleoguttula</taxon>
    </lineage>
</organism>
<evidence type="ECO:0000313" key="1">
    <source>
        <dbReference type="EMBL" id="KAK4542871.1"/>
    </source>
</evidence>
<evidence type="ECO:0000313" key="2">
    <source>
        <dbReference type="Proteomes" id="UP001324427"/>
    </source>
</evidence>
<dbReference type="AlphaFoldDB" id="A0AAV9JCP5"/>
<keyword evidence="2" id="KW-1185">Reference proteome</keyword>
<protein>
    <submittedName>
        <fullName evidence="1">Uncharacterized protein</fullName>
    </submittedName>
</protein>
<dbReference type="Proteomes" id="UP001324427">
    <property type="component" value="Unassembled WGS sequence"/>
</dbReference>
<reference evidence="1 2" key="1">
    <citation type="submission" date="2021-11" db="EMBL/GenBank/DDBJ databases">
        <title>Black yeast isolated from Biological Soil Crust.</title>
        <authorList>
            <person name="Kurbessoian T."/>
        </authorList>
    </citation>
    <scope>NUCLEOTIDE SEQUENCE [LARGE SCALE GENOMIC DNA]</scope>
    <source>
        <strain evidence="1 2">CCFEE 5522</strain>
    </source>
</reference>
<name>A0AAV9JCP5_9PEZI</name>
<proteinExistence type="predicted"/>
<accession>A0AAV9JCP5</accession>